<keyword evidence="6" id="KW-1185">Reference proteome</keyword>
<keyword evidence="1" id="KW-0805">Transcription regulation</keyword>
<evidence type="ECO:0000256" key="3">
    <source>
        <dbReference type="ARBA" id="ARBA00023163"/>
    </source>
</evidence>
<dbReference type="PROSITE" id="PS50949">
    <property type="entry name" value="HTH_GNTR"/>
    <property type="match status" value="1"/>
</dbReference>
<protein>
    <submittedName>
        <fullName evidence="5">Transcriptional regulator</fullName>
    </submittedName>
</protein>
<dbReference type="InterPro" id="IPR008920">
    <property type="entry name" value="TF_FadR/GntR_C"/>
</dbReference>
<dbReference type="Pfam" id="PF00392">
    <property type="entry name" value="GntR"/>
    <property type="match status" value="1"/>
</dbReference>
<dbReference type="GO" id="GO:0003677">
    <property type="term" value="F:DNA binding"/>
    <property type="evidence" value="ECO:0007669"/>
    <property type="project" value="UniProtKB-KW"/>
</dbReference>
<dbReference type="GO" id="GO:0003700">
    <property type="term" value="F:DNA-binding transcription factor activity"/>
    <property type="evidence" value="ECO:0007669"/>
    <property type="project" value="InterPro"/>
</dbReference>
<evidence type="ECO:0000313" key="5">
    <source>
        <dbReference type="EMBL" id="ETX28056.1"/>
    </source>
</evidence>
<dbReference type="CDD" id="cd07377">
    <property type="entry name" value="WHTH_GntR"/>
    <property type="match status" value="1"/>
</dbReference>
<dbReference type="InterPro" id="IPR000524">
    <property type="entry name" value="Tscrpt_reg_HTH_GntR"/>
</dbReference>
<dbReference type="OrthoDB" id="8638122at2"/>
<dbReference type="SMART" id="SM00895">
    <property type="entry name" value="FCD"/>
    <property type="match status" value="1"/>
</dbReference>
<comment type="caution">
    <text evidence="5">The sequence shown here is derived from an EMBL/GenBank/DDBJ whole genome shotgun (WGS) entry which is preliminary data.</text>
</comment>
<evidence type="ECO:0000256" key="1">
    <source>
        <dbReference type="ARBA" id="ARBA00023015"/>
    </source>
</evidence>
<keyword evidence="3" id="KW-0804">Transcription</keyword>
<dbReference type="PANTHER" id="PTHR43537">
    <property type="entry name" value="TRANSCRIPTIONAL REGULATOR, GNTR FAMILY"/>
    <property type="match status" value="1"/>
</dbReference>
<dbReference type="EMBL" id="JAME01000023">
    <property type="protein sequence ID" value="ETX28056.1"/>
    <property type="molecule type" value="Genomic_DNA"/>
</dbReference>
<organism evidence="5 6">
    <name type="scientific">Roseivivax isoporae LMG 25204</name>
    <dbReference type="NCBI Taxonomy" id="1449351"/>
    <lineage>
        <taxon>Bacteria</taxon>
        <taxon>Pseudomonadati</taxon>
        <taxon>Pseudomonadota</taxon>
        <taxon>Alphaproteobacteria</taxon>
        <taxon>Rhodobacterales</taxon>
        <taxon>Roseobacteraceae</taxon>
        <taxon>Roseivivax</taxon>
    </lineage>
</organism>
<dbReference type="SMART" id="SM00345">
    <property type="entry name" value="HTH_GNTR"/>
    <property type="match status" value="1"/>
</dbReference>
<dbReference type="RefSeq" id="WP_051492055.1">
    <property type="nucleotide sequence ID" value="NZ_JAME01000023.1"/>
</dbReference>
<dbReference type="PANTHER" id="PTHR43537:SF20">
    <property type="entry name" value="HTH-TYPE TRANSCRIPTIONAL REPRESSOR GLAR"/>
    <property type="match status" value="1"/>
</dbReference>
<evidence type="ECO:0000313" key="6">
    <source>
        <dbReference type="Proteomes" id="UP000023430"/>
    </source>
</evidence>
<dbReference type="eggNOG" id="COG1802">
    <property type="taxonomic scope" value="Bacteria"/>
</dbReference>
<dbReference type="SUPFAM" id="SSF46785">
    <property type="entry name" value="Winged helix' DNA-binding domain"/>
    <property type="match status" value="1"/>
</dbReference>
<feature type="domain" description="HTH gntR-type" evidence="4">
    <location>
        <begin position="14"/>
        <end position="81"/>
    </location>
</feature>
<dbReference type="STRING" id="1449351.RISW2_09785"/>
<dbReference type="Proteomes" id="UP000023430">
    <property type="component" value="Unassembled WGS sequence"/>
</dbReference>
<reference evidence="5 6" key="1">
    <citation type="submission" date="2014-01" db="EMBL/GenBank/DDBJ databases">
        <title>Roseivivax isoporae LMG 25204 Genome Sequencing.</title>
        <authorList>
            <person name="Lai Q."/>
            <person name="Li G."/>
            <person name="Shao Z."/>
        </authorList>
    </citation>
    <scope>NUCLEOTIDE SEQUENCE [LARGE SCALE GENOMIC DNA]</scope>
    <source>
        <strain evidence="5 6">LMG 25204</strain>
    </source>
</reference>
<gene>
    <name evidence="5" type="ORF">RISW2_09785</name>
</gene>
<evidence type="ECO:0000256" key="2">
    <source>
        <dbReference type="ARBA" id="ARBA00023125"/>
    </source>
</evidence>
<dbReference type="Gene3D" id="1.10.10.10">
    <property type="entry name" value="Winged helix-like DNA-binding domain superfamily/Winged helix DNA-binding domain"/>
    <property type="match status" value="1"/>
</dbReference>
<dbReference type="InterPro" id="IPR036390">
    <property type="entry name" value="WH_DNA-bd_sf"/>
</dbReference>
<keyword evidence="2" id="KW-0238">DNA-binding</keyword>
<dbReference type="Pfam" id="PF07729">
    <property type="entry name" value="FCD"/>
    <property type="match status" value="1"/>
</dbReference>
<accession>X7F7L2</accession>
<dbReference type="InterPro" id="IPR036388">
    <property type="entry name" value="WH-like_DNA-bd_sf"/>
</dbReference>
<proteinExistence type="predicted"/>
<sequence length="225" mass="24801">MDAILTPLEPEPGSTLADIAWSRLKRDIISGDRKPGERLRIERLRELYGIGASPLREALQRLSADGLVIAEGNRGFTVAPLDPDEFRDLTRARIAVEREALRLAIAQGGNDWEGSVVSASYLMAKADRETSPGTDAWEQANTTFHRAMVSACGSQWLLRVRDGLQMLAERYRRVSVGSARSTRDLGAEHRAISDAVLARDAETACALTTEHYSKTEEELRSVAQP</sequence>
<dbReference type="AlphaFoldDB" id="X7F7L2"/>
<dbReference type="InterPro" id="IPR011711">
    <property type="entry name" value="GntR_C"/>
</dbReference>
<dbReference type="SUPFAM" id="SSF48008">
    <property type="entry name" value="GntR ligand-binding domain-like"/>
    <property type="match status" value="1"/>
</dbReference>
<name>X7F7L2_9RHOB</name>
<dbReference type="Gene3D" id="1.20.120.530">
    <property type="entry name" value="GntR ligand-binding domain-like"/>
    <property type="match status" value="1"/>
</dbReference>
<evidence type="ECO:0000259" key="4">
    <source>
        <dbReference type="PROSITE" id="PS50949"/>
    </source>
</evidence>